<name>A0A016VEA6_9BILA</name>
<dbReference type="STRING" id="53326.A0A016VEA6"/>
<protein>
    <recommendedName>
        <fullName evidence="2">N-acetyltransferase domain-containing protein</fullName>
    </recommendedName>
</protein>
<dbReference type="AlphaFoldDB" id="A0A016VEA6"/>
<dbReference type="PANTHER" id="PTHR13538:SF4">
    <property type="entry name" value="N-ALPHA-ACETYLTRANSFERASE 80"/>
    <property type="match status" value="1"/>
</dbReference>
<keyword evidence="4" id="KW-1185">Reference proteome</keyword>
<dbReference type="Gene3D" id="3.40.630.30">
    <property type="match status" value="1"/>
</dbReference>
<dbReference type="SUPFAM" id="SSF55729">
    <property type="entry name" value="Acyl-CoA N-acyltransferases (Nat)"/>
    <property type="match status" value="1"/>
</dbReference>
<gene>
    <name evidence="3" type="primary">Acey_s0011.g1368</name>
    <name evidence="3" type="synonym">Acey-C56G2.15</name>
    <name evidence="3" type="ORF">Y032_0011g1368</name>
</gene>
<evidence type="ECO:0000256" key="1">
    <source>
        <dbReference type="SAM" id="MobiDB-lite"/>
    </source>
</evidence>
<dbReference type="InterPro" id="IPR039840">
    <property type="entry name" value="NAA80"/>
</dbReference>
<evidence type="ECO:0000259" key="2">
    <source>
        <dbReference type="PROSITE" id="PS51186"/>
    </source>
</evidence>
<feature type="region of interest" description="Disordered" evidence="1">
    <location>
        <begin position="40"/>
        <end position="62"/>
    </location>
</feature>
<organism evidence="3 4">
    <name type="scientific">Ancylostoma ceylanicum</name>
    <dbReference type="NCBI Taxonomy" id="53326"/>
    <lineage>
        <taxon>Eukaryota</taxon>
        <taxon>Metazoa</taxon>
        <taxon>Ecdysozoa</taxon>
        <taxon>Nematoda</taxon>
        <taxon>Chromadorea</taxon>
        <taxon>Rhabditida</taxon>
        <taxon>Rhabditina</taxon>
        <taxon>Rhabditomorpha</taxon>
        <taxon>Strongyloidea</taxon>
        <taxon>Ancylostomatidae</taxon>
        <taxon>Ancylostomatinae</taxon>
        <taxon>Ancylostoma</taxon>
    </lineage>
</organism>
<feature type="domain" description="N-acetyltransferase" evidence="2">
    <location>
        <begin position="22"/>
        <end position="170"/>
    </location>
</feature>
<sequence length="237" mass="26373">MMDRYTLTPLCQRQDLNRKCIELLNEFQSGQLHSTASYPNIEEWPRSDGSREHSQAKSCRPTPPMSFLFIEKDTDRLIGHARICLLPNRPTSCWIESVIVAKDLRGQGLGKKLMVAVEAAAKEFAFNEAFLSTDDQVIFYERCGYSKCDPILHSTTATSVFPVVAKLEEPRVRNHEANPKNSAGDDVGVGSLPEAPRVLTTAPPPPPPPPLIKNMPLKTSVAPVSTVGHQYMYKKLN</sequence>
<dbReference type="Proteomes" id="UP000024635">
    <property type="component" value="Unassembled WGS sequence"/>
</dbReference>
<dbReference type="OrthoDB" id="329272at2759"/>
<dbReference type="EMBL" id="JARK01001347">
    <property type="protein sequence ID" value="EYC25755.1"/>
    <property type="molecule type" value="Genomic_DNA"/>
</dbReference>
<feature type="region of interest" description="Disordered" evidence="1">
    <location>
        <begin position="172"/>
        <end position="211"/>
    </location>
</feature>
<feature type="compositionally biased region" description="Pro residues" evidence="1">
    <location>
        <begin position="202"/>
        <end position="211"/>
    </location>
</feature>
<evidence type="ECO:0000313" key="4">
    <source>
        <dbReference type="Proteomes" id="UP000024635"/>
    </source>
</evidence>
<dbReference type="PROSITE" id="PS51186">
    <property type="entry name" value="GNAT"/>
    <property type="match status" value="1"/>
</dbReference>
<dbReference type="Pfam" id="PF00583">
    <property type="entry name" value="Acetyltransf_1"/>
    <property type="match status" value="1"/>
</dbReference>
<dbReference type="GO" id="GO:1905502">
    <property type="term" value="F:acetyl-CoA binding"/>
    <property type="evidence" value="ECO:0007669"/>
    <property type="project" value="TreeGrafter"/>
</dbReference>
<reference evidence="4" key="1">
    <citation type="journal article" date="2015" name="Nat. Genet.">
        <title>The genome and transcriptome of the zoonotic hookworm Ancylostoma ceylanicum identify infection-specific gene families.</title>
        <authorList>
            <person name="Schwarz E.M."/>
            <person name="Hu Y."/>
            <person name="Antoshechkin I."/>
            <person name="Miller M.M."/>
            <person name="Sternberg P.W."/>
            <person name="Aroian R.V."/>
        </authorList>
    </citation>
    <scope>NUCLEOTIDE SEQUENCE</scope>
    <source>
        <strain evidence="4">HY135</strain>
    </source>
</reference>
<evidence type="ECO:0000313" key="3">
    <source>
        <dbReference type="EMBL" id="EYC25755.1"/>
    </source>
</evidence>
<feature type="compositionally biased region" description="Basic and acidic residues" evidence="1">
    <location>
        <begin position="43"/>
        <end position="55"/>
    </location>
</feature>
<dbReference type="CDD" id="cd04301">
    <property type="entry name" value="NAT_SF"/>
    <property type="match status" value="1"/>
</dbReference>
<comment type="caution">
    <text evidence="3">The sequence shown here is derived from an EMBL/GenBank/DDBJ whole genome shotgun (WGS) entry which is preliminary data.</text>
</comment>
<dbReference type="InterPro" id="IPR016181">
    <property type="entry name" value="Acyl_CoA_acyltransferase"/>
</dbReference>
<dbReference type="GO" id="GO:0005737">
    <property type="term" value="C:cytoplasm"/>
    <property type="evidence" value="ECO:0007669"/>
    <property type="project" value="TreeGrafter"/>
</dbReference>
<dbReference type="PANTHER" id="PTHR13538">
    <property type="entry name" value="N-ACETYLTRANSFERASE 6"/>
    <property type="match status" value="1"/>
</dbReference>
<accession>A0A016VEA6</accession>
<proteinExistence type="predicted"/>
<dbReference type="GO" id="GO:0008080">
    <property type="term" value="F:N-acetyltransferase activity"/>
    <property type="evidence" value="ECO:0007669"/>
    <property type="project" value="InterPro"/>
</dbReference>
<dbReference type="InterPro" id="IPR000182">
    <property type="entry name" value="GNAT_dom"/>
</dbReference>